<feature type="transmembrane region" description="Helical" evidence="1">
    <location>
        <begin position="108"/>
        <end position="126"/>
    </location>
</feature>
<evidence type="ECO:0000313" key="2">
    <source>
        <dbReference type="EMBL" id="QNA43013.1"/>
    </source>
</evidence>
<sequence length="140" mass="16157">MKRNLSIWTKLFIAAFCFGIAIVGFMLKLPSMFRGMDKEMHAAFYFLAAAFLNILFAKRNLIIHAFIFGFLYMFGYVIELAQEYSNKFFHKRIHGRFDPEDVASNLQGLIYFSAIWLVYVAISFLLKKSAPVREASTTAE</sequence>
<name>A0A7G5XC10_9BACT</name>
<evidence type="ECO:0008006" key="4">
    <source>
        <dbReference type="Google" id="ProtNLM"/>
    </source>
</evidence>
<organism evidence="2 3">
    <name type="scientific">Lacibacter sediminis</name>
    <dbReference type="NCBI Taxonomy" id="2760713"/>
    <lineage>
        <taxon>Bacteria</taxon>
        <taxon>Pseudomonadati</taxon>
        <taxon>Bacteroidota</taxon>
        <taxon>Chitinophagia</taxon>
        <taxon>Chitinophagales</taxon>
        <taxon>Chitinophagaceae</taxon>
        <taxon>Lacibacter</taxon>
    </lineage>
</organism>
<dbReference type="KEGG" id="lacs:H4075_13035"/>
<dbReference type="RefSeq" id="WP_182801279.1">
    <property type="nucleotide sequence ID" value="NZ_CP060007.1"/>
</dbReference>
<keyword evidence="1" id="KW-0812">Transmembrane</keyword>
<gene>
    <name evidence="2" type="ORF">H4075_13035</name>
</gene>
<dbReference type="Proteomes" id="UP000515344">
    <property type="component" value="Chromosome"/>
</dbReference>
<proteinExistence type="predicted"/>
<evidence type="ECO:0000256" key="1">
    <source>
        <dbReference type="SAM" id="Phobius"/>
    </source>
</evidence>
<accession>A0A7G5XC10</accession>
<feature type="transmembrane region" description="Helical" evidence="1">
    <location>
        <begin position="7"/>
        <end position="27"/>
    </location>
</feature>
<dbReference type="EMBL" id="CP060007">
    <property type="protein sequence ID" value="QNA43013.1"/>
    <property type="molecule type" value="Genomic_DNA"/>
</dbReference>
<reference evidence="3" key="1">
    <citation type="submission" date="2020-08" db="EMBL/GenBank/DDBJ databases">
        <title>Lacibacter sp. S13-6-6 genome sequencing.</title>
        <authorList>
            <person name="Jin L."/>
        </authorList>
    </citation>
    <scope>NUCLEOTIDE SEQUENCE [LARGE SCALE GENOMIC DNA]</scope>
    <source>
        <strain evidence="3">S13-6-6</strain>
    </source>
</reference>
<feature type="transmembrane region" description="Helical" evidence="1">
    <location>
        <begin position="61"/>
        <end position="78"/>
    </location>
</feature>
<keyword evidence="1" id="KW-0472">Membrane</keyword>
<protein>
    <recommendedName>
        <fullName evidence="4">VanZ family protein</fullName>
    </recommendedName>
</protein>
<feature type="transmembrane region" description="Helical" evidence="1">
    <location>
        <begin position="39"/>
        <end position="56"/>
    </location>
</feature>
<evidence type="ECO:0000313" key="3">
    <source>
        <dbReference type="Proteomes" id="UP000515344"/>
    </source>
</evidence>
<keyword evidence="1" id="KW-1133">Transmembrane helix</keyword>
<dbReference type="AlphaFoldDB" id="A0A7G5XC10"/>
<keyword evidence="3" id="KW-1185">Reference proteome</keyword>